<feature type="region of interest" description="Disordered" evidence="2">
    <location>
        <begin position="1"/>
        <end position="59"/>
    </location>
</feature>
<reference evidence="3 4" key="1">
    <citation type="journal article" date="2024" name="Proc. Natl. Acad. Sci. U.S.A.">
        <title>The genetic regulatory architecture and epigenomic basis for age-related changes in rattlesnake venom.</title>
        <authorList>
            <person name="Hogan M.P."/>
            <person name="Holding M.L."/>
            <person name="Nystrom G.S."/>
            <person name="Colston T.J."/>
            <person name="Bartlett D.A."/>
            <person name="Mason A.J."/>
            <person name="Ellsworth S.A."/>
            <person name="Rautsaw R.M."/>
            <person name="Lawrence K.C."/>
            <person name="Strickland J.L."/>
            <person name="He B."/>
            <person name="Fraser P."/>
            <person name="Margres M.J."/>
            <person name="Gilbert D.M."/>
            <person name="Gibbs H.L."/>
            <person name="Parkinson C.L."/>
            <person name="Rokyta D.R."/>
        </authorList>
    </citation>
    <scope>NUCLEOTIDE SEQUENCE [LARGE SCALE GENOMIC DNA]</scope>
    <source>
        <strain evidence="3">DRR0105</strain>
    </source>
</reference>
<keyword evidence="4" id="KW-1185">Reference proteome</keyword>
<dbReference type="PANTHER" id="PTHR34648">
    <property type="entry name" value="CLOCK-INTERACTING PACEMAKER"/>
    <property type="match status" value="1"/>
</dbReference>
<feature type="coiled-coil region" evidence="1">
    <location>
        <begin position="403"/>
        <end position="430"/>
    </location>
</feature>
<evidence type="ECO:0000313" key="4">
    <source>
        <dbReference type="Proteomes" id="UP001474421"/>
    </source>
</evidence>
<dbReference type="InterPro" id="IPR031602">
    <property type="entry name" value="CIPC"/>
</dbReference>
<dbReference type="PANTHER" id="PTHR34648:SF7">
    <property type="entry name" value="SI:CH211-132B12.7"/>
    <property type="match status" value="1"/>
</dbReference>
<feature type="region of interest" description="Disordered" evidence="2">
    <location>
        <begin position="449"/>
        <end position="504"/>
    </location>
</feature>
<dbReference type="GO" id="GO:0005634">
    <property type="term" value="C:nucleus"/>
    <property type="evidence" value="ECO:0007669"/>
    <property type="project" value="TreeGrafter"/>
</dbReference>
<keyword evidence="1" id="KW-0175">Coiled coil</keyword>
<accession>A0AAW1AWW6</accession>
<proteinExistence type="predicted"/>
<feature type="region of interest" description="Disordered" evidence="2">
    <location>
        <begin position="279"/>
        <end position="381"/>
    </location>
</feature>
<evidence type="ECO:0000313" key="3">
    <source>
        <dbReference type="EMBL" id="KAK9394222.1"/>
    </source>
</evidence>
<gene>
    <name evidence="3" type="ORF">NXF25_014750</name>
</gene>
<feature type="compositionally biased region" description="Polar residues" evidence="2">
    <location>
        <begin position="459"/>
        <end position="472"/>
    </location>
</feature>
<sequence length="504" mass="53833">MAAQPTSLCPWAWKGPSERGGSSQAGSLPSSRLSAPASQACCSRQRGPAIPGKEGQAEHRWEKCQGWVHKGTQAESKWTLEVLPLRAPPPQELRGAVMPLNEPSASRSWPAKEERSPLARPGSKWGGHLGQPEKMERATRNDPPKPNCPVSEGEKDSGFSDGSSESLSAIEQMDTEDQAAPSLPPGPAELQKAKEGLLGGTFPAALAPLYFIKNMIPKQTLGVSPTAPFLAWSNQHPLESNYSSAAHLLLLQEPMASLKPMLSIQKPSAKEIHFPTLGAYPRIAPHPGRQAEEAPSPVGEPSRHKRFCMVEARAPPDPPATKDSCEKPPEESPASPQTPALGSPEVPAQPTLPSCPGLAPAGGRMVTKSARRQGGHSLSRQHRLHNTVEILRRSGLLAISLRTKELLRQNSSTQRELAQLREQAQLLCEAVRSSDSRAWARLQDAVGRSAAPWPRKGGSTLTHLGQQPNLAAQPTGPLLPSPRELLSSSGPALGPDTPLAPALP</sequence>
<comment type="caution">
    <text evidence="3">The sequence shown here is derived from an EMBL/GenBank/DDBJ whole genome shotgun (WGS) entry which is preliminary data.</text>
</comment>
<feature type="region of interest" description="Disordered" evidence="2">
    <location>
        <begin position="87"/>
        <end position="167"/>
    </location>
</feature>
<dbReference type="GO" id="GO:0045892">
    <property type="term" value="P:negative regulation of DNA-templated transcription"/>
    <property type="evidence" value="ECO:0007669"/>
    <property type="project" value="InterPro"/>
</dbReference>
<dbReference type="EMBL" id="JAOTOJ010000011">
    <property type="protein sequence ID" value="KAK9394222.1"/>
    <property type="molecule type" value="Genomic_DNA"/>
</dbReference>
<evidence type="ECO:0000256" key="1">
    <source>
        <dbReference type="SAM" id="Coils"/>
    </source>
</evidence>
<feature type="compositionally biased region" description="Basic and acidic residues" evidence="2">
    <location>
        <begin position="131"/>
        <end position="143"/>
    </location>
</feature>
<dbReference type="Proteomes" id="UP001474421">
    <property type="component" value="Unassembled WGS sequence"/>
</dbReference>
<dbReference type="AlphaFoldDB" id="A0AAW1AWW6"/>
<feature type="compositionally biased region" description="Low complexity" evidence="2">
    <location>
        <begin position="27"/>
        <end position="38"/>
    </location>
</feature>
<feature type="compositionally biased region" description="Basic residues" evidence="2">
    <location>
        <begin position="369"/>
        <end position="381"/>
    </location>
</feature>
<evidence type="ECO:0000256" key="2">
    <source>
        <dbReference type="SAM" id="MobiDB-lite"/>
    </source>
</evidence>
<dbReference type="Pfam" id="PF15800">
    <property type="entry name" value="CiPC"/>
    <property type="match status" value="1"/>
</dbReference>
<dbReference type="GO" id="GO:0042754">
    <property type="term" value="P:negative regulation of circadian rhythm"/>
    <property type="evidence" value="ECO:0007669"/>
    <property type="project" value="InterPro"/>
</dbReference>
<feature type="compositionally biased region" description="Low complexity" evidence="2">
    <location>
        <begin position="481"/>
        <end position="491"/>
    </location>
</feature>
<name>A0AAW1AWW6_CROAD</name>
<organism evidence="3 4">
    <name type="scientific">Crotalus adamanteus</name>
    <name type="common">Eastern diamondback rattlesnake</name>
    <dbReference type="NCBI Taxonomy" id="8729"/>
    <lineage>
        <taxon>Eukaryota</taxon>
        <taxon>Metazoa</taxon>
        <taxon>Chordata</taxon>
        <taxon>Craniata</taxon>
        <taxon>Vertebrata</taxon>
        <taxon>Euteleostomi</taxon>
        <taxon>Lepidosauria</taxon>
        <taxon>Squamata</taxon>
        <taxon>Bifurcata</taxon>
        <taxon>Unidentata</taxon>
        <taxon>Episquamata</taxon>
        <taxon>Toxicofera</taxon>
        <taxon>Serpentes</taxon>
        <taxon>Colubroidea</taxon>
        <taxon>Viperidae</taxon>
        <taxon>Crotalinae</taxon>
        <taxon>Crotalus</taxon>
    </lineage>
</organism>
<protein>
    <submittedName>
        <fullName evidence="3">CLOCK-interacting pacemaker</fullName>
    </submittedName>
</protein>